<evidence type="ECO:0000256" key="9">
    <source>
        <dbReference type="SAM" id="Phobius"/>
    </source>
</evidence>
<dbReference type="GO" id="GO:0051119">
    <property type="term" value="F:sugar transmembrane transporter activity"/>
    <property type="evidence" value="ECO:0007669"/>
    <property type="project" value="InterPro"/>
</dbReference>
<dbReference type="Gene3D" id="1.20.1250.20">
    <property type="entry name" value="MFS general substrate transporter like domains"/>
    <property type="match status" value="1"/>
</dbReference>
<name>A0A2P5EJ25_TREOI</name>
<proteinExistence type="inferred from homology"/>
<evidence type="ECO:0000313" key="12">
    <source>
        <dbReference type="Proteomes" id="UP000237000"/>
    </source>
</evidence>
<dbReference type="FunCoup" id="A0A2P5EJ25">
    <property type="interactions" value="878"/>
</dbReference>
<protein>
    <submittedName>
        <fullName evidence="11">Sugar/inositol transporter</fullName>
    </submittedName>
</protein>
<dbReference type="PRINTS" id="PR00171">
    <property type="entry name" value="SUGRTRNSPORT"/>
</dbReference>
<evidence type="ECO:0000256" key="5">
    <source>
        <dbReference type="ARBA" id="ARBA00022692"/>
    </source>
</evidence>
<evidence type="ECO:0000313" key="11">
    <source>
        <dbReference type="EMBL" id="PON85522.1"/>
    </source>
</evidence>
<keyword evidence="6 9" id="KW-1133">Transmembrane helix</keyword>
<feature type="domain" description="Major facilitator superfamily (MFS) profile" evidence="10">
    <location>
        <begin position="38"/>
        <end position="460"/>
    </location>
</feature>
<feature type="transmembrane region" description="Helical" evidence="9">
    <location>
        <begin position="137"/>
        <end position="154"/>
    </location>
</feature>
<feature type="transmembrane region" description="Helical" evidence="9">
    <location>
        <begin position="438"/>
        <end position="456"/>
    </location>
</feature>
<dbReference type="Proteomes" id="UP000237000">
    <property type="component" value="Unassembled WGS sequence"/>
</dbReference>
<comment type="caution">
    <text evidence="11">The sequence shown here is derived from an EMBL/GenBank/DDBJ whole genome shotgun (WGS) entry which is preliminary data.</text>
</comment>
<dbReference type="InterPro" id="IPR020846">
    <property type="entry name" value="MFS_dom"/>
</dbReference>
<feature type="transmembrane region" description="Helical" evidence="9">
    <location>
        <begin position="107"/>
        <end position="125"/>
    </location>
</feature>
<keyword evidence="5 9" id="KW-0812">Transmembrane</keyword>
<dbReference type="OrthoDB" id="6612291at2759"/>
<dbReference type="InterPro" id="IPR003663">
    <property type="entry name" value="Sugar/inositol_transpt"/>
</dbReference>
<dbReference type="SUPFAM" id="SSF103473">
    <property type="entry name" value="MFS general substrate transporter"/>
    <property type="match status" value="1"/>
</dbReference>
<keyword evidence="12" id="KW-1185">Reference proteome</keyword>
<dbReference type="PANTHER" id="PTHR48021">
    <property type="match status" value="1"/>
</dbReference>
<sequence length="476" mass="51432">MENMEEGLLTRSMLDDEPRLKEDEIGDTSTTDSSLTFAVVFSTLVALCGSFCVGCITGYSSPAQTGIMKDFGLSVAAYSVFGSIVTIGGMIGGLVNGKMTDLIGRKGAMLVSEIFTTAGWLTIAFSKNAWWLDVGRLMLGFGTGLLSYVVPVYIAEITPKDLRGGFTAASQLILCFGFSLMYFAGNAVDWSTLALIGSIPSLLHILGLYFIPESPRWLAKVGRNKELENSLEYLRGKNADIYREAAEIKAYTEAFQQDSQRILDLFQPRYAHAVIVGVGLAVLQQLGGSNAVAYYAGSIFTEAGVPLRVGTISMAIIQIPAAALGVILTDKLGRRPLLMISAAGMSFSSFVLGLSFVFQGFHQLKELTPMLVLISILLFTTAFSIGMGGLPWVIMSEIFPINVKGSAGSLMSLANWSCSWIITYTFNFMMGWSSSGTFFFFSAICGSTVVFVSELVPETKGRTLEDIQASMTDFLQ</sequence>
<dbReference type="PROSITE" id="PS00217">
    <property type="entry name" value="SUGAR_TRANSPORT_2"/>
    <property type="match status" value="1"/>
</dbReference>
<dbReference type="EMBL" id="JXTC01000146">
    <property type="protein sequence ID" value="PON85522.1"/>
    <property type="molecule type" value="Genomic_DNA"/>
</dbReference>
<feature type="transmembrane region" description="Helical" evidence="9">
    <location>
        <begin position="337"/>
        <end position="358"/>
    </location>
</feature>
<dbReference type="InterPro" id="IPR050549">
    <property type="entry name" value="MFS_Trehalose_Transporter"/>
</dbReference>
<keyword evidence="7 9" id="KW-0472">Membrane</keyword>
<feature type="transmembrane region" description="Helical" evidence="9">
    <location>
        <begin position="370"/>
        <end position="395"/>
    </location>
</feature>
<feature type="transmembrane region" description="Helical" evidence="9">
    <location>
        <begin position="270"/>
        <end position="287"/>
    </location>
</feature>
<comment type="similarity">
    <text evidence="2 8">Belongs to the major facilitator superfamily. Sugar transporter (TC 2.A.1.1) family.</text>
</comment>
<dbReference type="PANTHER" id="PTHR48021:SF93">
    <property type="entry name" value="SUGAR TRANSPORTER ERD6-LIKE 1-RELATED"/>
    <property type="match status" value="1"/>
</dbReference>
<evidence type="ECO:0000256" key="2">
    <source>
        <dbReference type="ARBA" id="ARBA00010992"/>
    </source>
</evidence>
<evidence type="ECO:0000256" key="7">
    <source>
        <dbReference type="ARBA" id="ARBA00023136"/>
    </source>
</evidence>
<dbReference type="NCBIfam" id="TIGR00879">
    <property type="entry name" value="SP"/>
    <property type="match status" value="1"/>
</dbReference>
<dbReference type="InParanoid" id="A0A2P5EJ25"/>
<evidence type="ECO:0000256" key="6">
    <source>
        <dbReference type="ARBA" id="ARBA00022989"/>
    </source>
</evidence>
<evidence type="ECO:0000256" key="3">
    <source>
        <dbReference type="ARBA" id="ARBA00022448"/>
    </source>
</evidence>
<dbReference type="InterPro" id="IPR005828">
    <property type="entry name" value="MFS_sugar_transport-like"/>
</dbReference>
<dbReference type="FunFam" id="1.20.1250.20:FF:000043">
    <property type="entry name" value="sugar transporter ERD6-like 6"/>
    <property type="match status" value="1"/>
</dbReference>
<dbReference type="CDD" id="cd17358">
    <property type="entry name" value="MFS_GLUT6_8_Class3_like"/>
    <property type="match status" value="1"/>
</dbReference>
<accession>A0A2P5EJ25</accession>
<feature type="transmembrane region" description="Helical" evidence="9">
    <location>
        <begin position="71"/>
        <end position="95"/>
    </location>
</feature>
<dbReference type="InterPro" id="IPR044775">
    <property type="entry name" value="MFS_ERD6/Tret1-like"/>
</dbReference>
<gene>
    <name evidence="11" type="ORF">TorRG33x02_186710</name>
</gene>
<dbReference type="PROSITE" id="PS50850">
    <property type="entry name" value="MFS"/>
    <property type="match status" value="1"/>
</dbReference>
<evidence type="ECO:0000256" key="1">
    <source>
        <dbReference type="ARBA" id="ARBA00004141"/>
    </source>
</evidence>
<keyword evidence="3 8" id="KW-0813">Transport</keyword>
<comment type="subcellular location">
    <subcellularLocation>
        <location evidence="1">Membrane</location>
        <topology evidence="1">Multi-pass membrane protein</topology>
    </subcellularLocation>
</comment>
<feature type="transmembrane region" description="Helical" evidence="9">
    <location>
        <begin position="190"/>
        <end position="211"/>
    </location>
</feature>
<dbReference type="InterPro" id="IPR036259">
    <property type="entry name" value="MFS_trans_sf"/>
</dbReference>
<evidence type="ECO:0000259" key="10">
    <source>
        <dbReference type="PROSITE" id="PS50850"/>
    </source>
</evidence>
<keyword evidence="4" id="KW-0762">Sugar transport</keyword>
<feature type="transmembrane region" description="Helical" evidence="9">
    <location>
        <begin position="166"/>
        <end position="184"/>
    </location>
</feature>
<dbReference type="AlphaFoldDB" id="A0A2P5EJ25"/>
<dbReference type="Pfam" id="PF00083">
    <property type="entry name" value="Sugar_tr"/>
    <property type="match status" value="1"/>
</dbReference>
<evidence type="ECO:0000256" key="8">
    <source>
        <dbReference type="RuleBase" id="RU003346"/>
    </source>
</evidence>
<dbReference type="GO" id="GO:0016020">
    <property type="term" value="C:membrane"/>
    <property type="evidence" value="ECO:0007669"/>
    <property type="project" value="UniProtKB-SubCell"/>
</dbReference>
<feature type="transmembrane region" description="Helical" evidence="9">
    <location>
        <begin position="407"/>
        <end position="426"/>
    </location>
</feature>
<dbReference type="InterPro" id="IPR005829">
    <property type="entry name" value="Sugar_transporter_CS"/>
</dbReference>
<reference evidence="12" key="1">
    <citation type="submission" date="2016-06" db="EMBL/GenBank/DDBJ databases">
        <title>Parallel loss of symbiosis genes in relatives of nitrogen-fixing non-legume Parasponia.</title>
        <authorList>
            <person name="Van Velzen R."/>
            <person name="Holmer R."/>
            <person name="Bu F."/>
            <person name="Rutten L."/>
            <person name="Van Zeijl A."/>
            <person name="Liu W."/>
            <person name="Santuari L."/>
            <person name="Cao Q."/>
            <person name="Sharma T."/>
            <person name="Shen D."/>
            <person name="Roswanjaya Y."/>
            <person name="Wardhani T."/>
            <person name="Kalhor M.S."/>
            <person name="Jansen J."/>
            <person name="Van den Hoogen J."/>
            <person name="Gungor B."/>
            <person name="Hartog M."/>
            <person name="Hontelez J."/>
            <person name="Verver J."/>
            <person name="Yang W.-C."/>
            <person name="Schijlen E."/>
            <person name="Repin R."/>
            <person name="Schilthuizen M."/>
            <person name="Schranz E."/>
            <person name="Heidstra R."/>
            <person name="Miyata K."/>
            <person name="Fedorova E."/>
            <person name="Kohlen W."/>
            <person name="Bisseling T."/>
            <person name="Smit S."/>
            <person name="Geurts R."/>
        </authorList>
    </citation>
    <scope>NUCLEOTIDE SEQUENCE [LARGE SCALE GENOMIC DNA]</scope>
    <source>
        <strain evidence="12">cv. RG33-2</strain>
    </source>
</reference>
<organism evidence="11 12">
    <name type="scientific">Trema orientale</name>
    <name type="common">Charcoal tree</name>
    <name type="synonym">Celtis orientalis</name>
    <dbReference type="NCBI Taxonomy" id="63057"/>
    <lineage>
        <taxon>Eukaryota</taxon>
        <taxon>Viridiplantae</taxon>
        <taxon>Streptophyta</taxon>
        <taxon>Embryophyta</taxon>
        <taxon>Tracheophyta</taxon>
        <taxon>Spermatophyta</taxon>
        <taxon>Magnoliopsida</taxon>
        <taxon>eudicotyledons</taxon>
        <taxon>Gunneridae</taxon>
        <taxon>Pentapetalae</taxon>
        <taxon>rosids</taxon>
        <taxon>fabids</taxon>
        <taxon>Rosales</taxon>
        <taxon>Cannabaceae</taxon>
        <taxon>Trema</taxon>
    </lineage>
</organism>
<evidence type="ECO:0000256" key="4">
    <source>
        <dbReference type="ARBA" id="ARBA00022597"/>
    </source>
</evidence>
<feature type="transmembrane region" description="Helical" evidence="9">
    <location>
        <begin position="35"/>
        <end position="59"/>
    </location>
</feature>
<feature type="transmembrane region" description="Helical" evidence="9">
    <location>
        <begin position="307"/>
        <end position="328"/>
    </location>
</feature>